<evidence type="ECO:0000259" key="12">
    <source>
        <dbReference type="PROSITE" id="PS50800"/>
    </source>
</evidence>
<dbReference type="CDD" id="cd15570">
    <property type="entry name" value="PHD_Bye1p_SIZ1_like"/>
    <property type="match status" value="1"/>
</dbReference>
<dbReference type="InterPro" id="IPR003034">
    <property type="entry name" value="SAP_dom"/>
</dbReference>
<dbReference type="PANTHER" id="PTHR10782">
    <property type="entry name" value="ZINC FINGER MIZ DOMAIN-CONTAINING PROTEIN"/>
    <property type="match status" value="1"/>
</dbReference>
<evidence type="ECO:0000256" key="5">
    <source>
        <dbReference type="ARBA" id="ARBA00022723"/>
    </source>
</evidence>
<dbReference type="Proteomes" id="UP000215914">
    <property type="component" value="Unassembled WGS sequence"/>
</dbReference>
<reference evidence="14" key="2">
    <citation type="submission" date="2020-06" db="EMBL/GenBank/DDBJ databases">
        <title>Helianthus annuus Genome sequencing and assembly Release 2.</title>
        <authorList>
            <person name="Gouzy J."/>
            <person name="Langlade N."/>
            <person name="Munos S."/>
        </authorList>
    </citation>
    <scope>NUCLEOTIDE SEQUENCE</scope>
    <source>
        <tissue evidence="14">Leaves</tissue>
    </source>
</reference>
<dbReference type="CDD" id="cd16792">
    <property type="entry name" value="SP-RING_Siz-like"/>
    <property type="match status" value="1"/>
</dbReference>
<dbReference type="GO" id="GO:0005634">
    <property type="term" value="C:nucleus"/>
    <property type="evidence" value="ECO:0007669"/>
    <property type="project" value="UniProtKB-SubCell"/>
</dbReference>
<dbReference type="PROSITE" id="PS01359">
    <property type="entry name" value="ZF_PHD_1"/>
    <property type="match status" value="1"/>
</dbReference>
<comment type="caution">
    <text evidence="14">The sequence shown here is derived from an EMBL/GenBank/DDBJ whole genome shotgun (WGS) entry which is preliminary data.</text>
</comment>
<evidence type="ECO:0000313" key="15">
    <source>
        <dbReference type="Proteomes" id="UP000215914"/>
    </source>
</evidence>
<dbReference type="InterPro" id="IPR019786">
    <property type="entry name" value="Zinc_finger_PHD-type_CS"/>
</dbReference>
<dbReference type="SMART" id="SM00249">
    <property type="entry name" value="PHD"/>
    <property type="match status" value="1"/>
</dbReference>
<keyword evidence="8" id="KW-0862">Zinc</keyword>
<dbReference type="EMBL" id="MNCJ02000328">
    <property type="protein sequence ID" value="KAF5773536.1"/>
    <property type="molecule type" value="Genomic_DNA"/>
</dbReference>
<dbReference type="PANTHER" id="PTHR10782:SF99">
    <property type="entry name" value="CHROMATIN REGULATOR PHD FAMILY"/>
    <property type="match status" value="1"/>
</dbReference>
<evidence type="ECO:0000256" key="4">
    <source>
        <dbReference type="ARBA" id="ARBA00022679"/>
    </source>
</evidence>
<dbReference type="Pfam" id="PF02037">
    <property type="entry name" value="SAP"/>
    <property type="match status" value="1"/>
</dbReference>
<dbReference type="InterPro" id="IPR011011">
    <property type="entry name" value="Znf_FYVE_PHD"/>
</dbReference>
<evidence type="ECO:0000256" key="10">
    <source>
        <dbReference type="PROSITE-ProRule" id="PRU00452"/>
    </source>
</evidence>
<keyword evidence="6 10" id="KW-0863">Zinc-finger</keyword>
<dbReference type="Pfam" id="PF02891">
    <property type="entry name" value="zf-MIZ"/>
    <property type="match status" value="1"/>
</dbReference>
<dbReference type="SMART" id="SM00513">
    <property type="entry name" value="SAP"/>
    <property type="match status" value="1"/>
</dbReference>
<comment type="similarity">
    <text evidence="3">Belongs to the PIAS family.</text>
</comment>
<keyword evidence="5" id="KW-0479">Metal-binding</keyword>
<protein>
    <submittedName>
        <fullName evidence="14">Chromatin regulator PHD family</fullName>
    </submittedName>
</protein>
<dbReference type="SUPFAM" id="SSF68906">
    <property type="entry name" value="SAP domain"/>
    <property type="match status" value="1"/>
</dbReference>
<evidence type="ECO:0000256" key="9">
    <source>
        <dbReference type="ARBA" id="ARBA00023242"/>
    </source>
</evidence>
<dbReference type="Gramene" id="mRNA:HanXRQr2_Chr13g0589661">
    <property type="protein sequence ID" value="mRNA:HanXRQr2_Chr13g0589661"/>
    <property type="gene ID" value="HanXRQr2_Chr13g0589661"/>
</dbReference>
<keyword evidence="9" id="KW-0539">Nucleus</keyword>
<dbReference type="Gene3D" id="1.10.720.30">
    <property type="entry name" value="SAP domain"/>
    <property type="match status" value="1"/>
</dbReference>
<dbReference type="GO" id="GO:0008270">
    <property type="term" value="F:zinc ion binding"/>
    <property type="evidence" value="ECO:0007669"/>
    <property type="project" value="UniProtKB-KW"/>
</dbReference>
<dbReference type="InterPro" id="IPR036361">
    <property type="entry name" value="SAP_dom_sf"/>
</dbReference>
<dbReference type="GO" id="GO:0016925">
    <property type="term" value="P:protein sumoylation"/>
    <property type="evidence" value="ECO:0000318"/>
    <property type="project" value="GO_Central"/>
</dbReference>
<evidence type="ECO:0000256" key="8">
    <source>
        <dbReference type="ARBA" id="ARBA00022833"/>
    </source>
</evidence>
<dbReference type="InterPro" id="IPR013083">
    <property type="entry name" value="Znf_RING/FYVE/PHD"/>
</dbReference>
<dbReference type="PROSITE" id="PS50800">
    <property type="entry name" value="SAP"/>
    <property type="match status" value="1"/>
</dbReference>
<dbReference type="Gene3D" id="3.30.40.10">
    <property type="entry name" value="Zinc/RING finger domain, C3HC4 (zinc finger)"/>
    <property type="match status" value="2"/>
</dbReference>
<accession>A0A9K3EH36</accession>
<reference evidence="14" key="1">
    <citation type="journal article" date="2017" name="Nature">
        <title>The sunflower genome provides insights into oil metabolism, flowering and Asterid evolution.</title>
        <authorList>
            <person name="Badouin H."/>
            <person name="Gouzy J."/>
            <person name="Grassa C.J."/>
            <person name="Murat F."/>
            <person name="Staton S.E."/>
            <person name="Cottret L."/>
            <person name="Lelandais-Briere C."/>
            <person name="Owens G.L."/>
            <person name="Carrere S."/>
            <person name="Mayjonade B."/>
            <person name="Legrand L."/>
            <person name="Gill N."/>
            <person name="Kane N.C."/>
            <person name="Bowers J.E."/>
            <person name="Hubner S."/>
            <person name="Bellec A."/>
            <person name="Berard A."/>
            <person name="Berges H."/>
            <person name="Blanchet N."/>
            <person name="Boniface M.C."/>
            <person name="Brunel D."/>
            <person name="Catrice O."/>
            <person name="Chaidir N."/>
            <person name="Claudel C."/>
            <person name="Donnadieu C."/>
            <person name="Faraut T."/>
            <person name="Fievet G."/>
            <person name="Helmstetter N."/>
            <person name="King M."/>
            <person name="Knapp S.J."/>
            <person name="Lai Z."/>
            <person name="Le Paslier M.C."/>
            <person name="Lippi Y."/>
            <person name="Lorenzon L."/>
            <person name="Mandel J.R."/>
            <person name="Marage G."/>
            <person name="Marchand G."/>
            <person name="Marquand E."/>
            <person name="Bret-Mestries E."/>
            <person name="Morien E."/>
            <person name="Nambeesan S."/>
            <person name="Nguyen T."/>
            <person name="Pegot-Espagnet P."/>
            <person name="Pouilly N."/>
            <person name="Raftis F."/>
            <person name="Sallet E."/>
            <person name="Schiex T."/>
            <person name="Thomas J."/>
            <person name="Vandecasteele C."/>
            <person name="Vares D."/>
            <person name="Vear F."/>
            <person name="Vautrin S."/>
            <person name="Crespi M."/>
            <person name="Mangin B."/>
            <person name="Burke J.M."/>
            <person name="Salse J."/>
            <person name="Munos S."/>
            <person name="Vincourt P."/>
            <person name="Rieseberg L.H."/>
            <person name="Langlade N.B."/>
        </authorList>
    </citation>
    <scope>NUCLEOTIDE SEQUENCE</scope>
    <source>
        <tissue evidence="14">Leaves</tissue>
    </source>
</reference>
<evidence type="ECO:0000256" key="11">
    <source>
        <dbReference type="SAM" id="MobiDB-lite"/>
    </source>
</evidence>
<keyword evidence="4" id="KW-0808">Transferase</keyword>
<comment type="subcellular location">
    <subcellularLocation>
        <location evidence="1">Nucleus</location>
    </subcellularLocation>
</comment>
<dbReference type="AlphaFoldDB" id="A0A9K3EH36"/>
<keyword evidence="7" id="KW-0833">Ubl conjugation pathway</keyword>
<dbReference type="InterPro" id="IPR004181">
    <property type="entry name" value="Znf_MIZ"/>
</dbReference>
<evidence type="ECO:0000259" key="13">
    <source>
        <dbReference type="PROSITE" id="PS51044"/>
    </source>
</evidence>
<dbReference type="SUPFAM" id="SSF57903">
    <property type="entry name" value="FYVE/PHD zinc finger"/>
    <property type="match status" value="1"/>
</dbReference>
<dbReference type="GO" id="GO:0000785">
    <property type="term" value="C:chromatin"/>
    <property type="evidence" value="ECO:0000318"/>
    <property type="project" value="GO_Central"/>
</dbReference>
<gene>
    <name evidence="14" type="ORF">HanXRQr2_Chr13g0589661</name>
</gene>
<name>A0A9K3EH36_HELAN</name>
<evidence type="ECO:0000256" key="3">
    <source>
        <dbReference type="ARBA" id="ARBA00005383"/>
    </source>
</evidence>
<comment type="pathway">
    <text evidence="2">Protein modification; protein sumoylation.</text>
</comment>
<dbReference type="InterPro" id="IPR001965">
    <property type="entry name" value="Znf_PHD"/>
</dbReference>
<keyword evidence="15" id="KW-1185">Reference proteome</keyword>
<sequence length="851" mass="93264">MKLNGLHSTLHVRRFFNQTPKSSKHITFSLRFTPHLQITDGFGNELQGIEKLAHFRVKDLKDILTQLGLSKQGKKQDLADRILTIISDDRVSGMWAKKSAVKKEDVAKLVDDMHRKLQALGGAADSVSKSQNVSNVTVDTAVTEEVEETVQIEKVRCLCGSTLQADSMIKCEDKKCNVLQHIGCVSIPEKPMDGIIHPTRPTTFYCELCRLAHADPFWVALQHPLYPVKLTIATVPTDGTSPMQNVVKTFQLTKADMILLAKSDFDVQAWCMLLNDKVSFRMQWPQYADLQVNGMPVRAINRPGSQLLGANGRDDGPVITSCIHVGSNKISLTGYDARVFCFGVRIVKRRTVQQILNLIPRESDGEKFEDALARVCRCVGGGAAKENDDSDSDLEVVSDSIPVNLRCPMSGSRMKIAGRFKPCVHMGCFDLEVFVQMNERSRKWQCPICLKNYALEDVIIDPYFTRITAKMRNCGEDVTGIEVKPDGCWRVKAEQHDLKSLGQLGQWHLPDGTLFVQMEVESKPKPEALKPVKHEGGSEGYNTGLKLGLKKNSNGIWEVSKHTNLRLLSSEKIVSNAHDTSTNGFLISSRDGNGHFGHSTTNVADSGSVSPNMDPGYGFPDDVNPSAASGVDADVIVLSDSDDETENRMSSGPTLNPNGTFSEDIVGGSSCLGPFNNDDDDFGVPFWSLPPTSQAGPSFEFFRSDENVHHGLVGPTSMDTFTLTDEIGWNVAAPAGPDSSLYQSVLDVDGGLVDNPLAFGHNDPSLQLFLPTPPPAAAEQVESTINSGVSCAPAPLNGSNVIQQPPPKDSNLDTSADTGTNGKTRSRERSDNPFTFPRQKRSMRPRLYPPR</sequence>
<dbReference type="InterPro" id="IPR031141">
    <property type="entry name" value="SIZ1/2_SP-RING"/>
</dbReference>
<feature type="region of interest" description="Disordered" evidence="11">
    <location>
        <begin position="796"/>
        <end position="851"/>
    </location>
</feature>
<evidence type="ECO:0000256" key="6">
    <source>
        <dbReference type="ARBA" id="ARBA00022771"/>
    </source>
</evidence>
<feature type="compositionally biased region" description="Polar residues" evidence="11">
    <location>
        <begin position="812"/>
        <end position="823"/>
    </location>
</feature>
<dbReference type="PROSITE" id="PS51044">
    <property type="entry name" value="ZF_SP_RING"/>
    <property type="match status" value="1"/>
</dbReference>
<organism evidence="14 15">
    <name type="scientific">Helianthus annuus</name>
    <name type="common">Common sunflower</name>
    <dbReference type="NCBI Taxonomy" id="4232"/>
    <lineage>
        <taxon>Eukaryota</taxon>
        <taxon>Viridiplantae</taxon>
        <taxon>Streptophyta</taxon>
        <taxon>Embryophyta</taxon>
        <taxon>Tracheophyta</taxon>
        <taxon>Spermatophyta</taxon>
        <taxon>Magnoliopsida</taxon>
        <taxon>eudicotyledons</taxon>
        <taxon>Gunneridae</taxon>
        <taxon>Pentapetalae</taxon>
        <taxon>asterids</taxon>
        <taxon>campanulids</taxon>
        <taxon>Asterales</taxon>
        <taxon>Asteraceae</taxon>
        <taxon>Asteroideae</taxon>
        <taxon>Heliantheae alliance</taxon>
        <taxon>Heliantheae</taxon>
        <taxon>Helianthus</taxon>
    </lineage>
</organism>
<feature type="domain" description="SP-RING-type" evidence="13">
    <location>
        <begin position="390"/>
        <end position="473"/>
    </location>
</feature>
<dbReference type="GO" id="GO:0061665">
    <property type="term" value="F:SUMO ligase activity"/>
    <property type="evidence" value="ECO:0000318"/>
    <property type="project" value="GO_Central"/>
</dbReference>
<feature type="domain" description="SAP" evidence="12">
    <location>
        <begin position="52"/>
        <end position="86"/>
    </location>
</feature>
<proteinExistence type="inferred from homology"/>
<evidence type="ECO:0000313" key="14">
    <source>
        <dbReference type="EMBL" id="KAF5773536.1"/>
    </source>
</evidence>
<evidence type="ECO:0000256" key="2">
    <source>
        <dbReference type="ARBA" id="ARBA00004718"/>
    </source>
</evidence>
<evidence type="ECO:0000256" key="1">
    <source>
        <dbReference type="ARBA" id="ARBA00004123"/>
    </source>
</evidence>
<evidence type="ECO:0000256" key="7">
    <source>
        <dbReference type="ARBA" id="ARBA00022786"/>
    </source>
</evidence>